<feature type="transmembrane region" description="Helical" evidence="1">
    <location>
        <begin position="195"/>
        <end position="215"/>
    </location>
</feature>
<feature type="transmembrane region" description="Helical" evidence="1">
    <location>
        <begin position="282"/>
        <end position="301"/>
    </location>
</feature>
<dbReference type="RefSeq" id="WP_102951593.1">
    <property type="nucleotide sequence ID" value="NZ_CP024847.1"/>
</dbReference>
<proteinExistence type="predicted"/>
<keyword evidence="3" id="KW-1185">Reference proteome</keyword>
<gene>
    <name evidence="2" type="ORF">CUN60_08310</name>
</gene>
<keyword evidence="1" id="KW-1133">Transmembrane helix</keyword>
<evidence type="ECO:0000313" key="2">
    <source>
        <dbReference type="EMBL" id="AUR52298.1"/>
    </source>
</evidence>
<feature type="transmembrane region" description="Helical" evidence="1">
    <location>
        <begin position="122"/>
        <end position="145"/>
    </location>
</feature>
<feature type="transmembrane region" description="Helical" evidence="1">
    <location>
        <begin position="405"/>
        <end position="424"/>
    </location>
</feature>
<dbReference type="EMBL" id="CP024847">
    <property type="protein sequence ID" value="AUR52298.1"/>
    <property type="molecule type" value="Genomic_DNA"/>
</dbReference>
<feature type="transmembrane region" description="Helical" evidence="1">
    <location>
        <begin position="313"/>
        <end position="333"/>
    </location>
</feature>
<evidence type="ECO:0000256" key="1">
    <source>
        <dbReference type="SAM" id="Phobius"/>
    </source>
</evidence>
<feature type="transmembrane region" description="Helical" evidence="1">
    <location>
        <begin position="339"/>
        <end position="360"/>
    </location>
</feature>
<keyword evidence="1" id="KW-0472">Membrane</keyword>
<dbReference type="KEGG" id="nba:CUN60_08310"/>
<feature type="transmembrane region" description="Helical" evidence="1">
    <location>
        <begin position="165"/>
        <end position="189"/>
    </location>
</feature>
<feature type="transmembrane region" description="Helical" evidence="1">
    <location>
        <begin position="56"/>
        <end position="76"/>
    </location>
</feature>
<reference evidence="3" key="1">
    <citation type="submission" date="2017-11" db="EMBL/GenBank/DDBJ databases">
        <authorList>
            <person name="Chan K.G."/>
            <person name="Lee L.S."/>
        </authorList>
    </citation>
    <scope>NUCLEOTIDE SEQUENCE [LARGE SCALE GENOMIC DNA]</scope>
    <source>
        <strain evidence="3">DSM 100970</strain>
    </source>
</reference>
<dbReference type="Proteomes" id="UP000236655">
    <property type="component" value="Chromosome"/>
</dbReference>
<evidence type="ECO:0000313" key="3">
    <source>
        <dbReference type="Proteomes" id="UP000236655"/>
    </source>
</evidence>
<feature type="transmembrane region" description="Helical" evidence="1">
    <location>
        <begin position="96"/>
        <end position="116"/>
    </location>
</feature>
<organism evidence="2 3">
    <name type="scientific">Aquella oligotrophica</name>
    <dbReference type="NCBI Taxonomy" id="2067065"/>
    <lineage>
        <taxon>Bacteria</taxon>
        <taxon>Pseudomonadati</taxon>
        <taxon>Pseudomonadota</taxon>
        <taxon>Betaproteobacteria</taxon>
        <taxon>Neisseriales</taxon>
        <taxon>Neisseriaceae</taxon>
        <taxon>Aquella</taxon>
    </lineage>
</organism>
<dbReference type="AlphaFoldDB" id="A0A2I7N763"/>
<feature type="transmembrane region" description="Helical" evidence="1">
    <location>
        <begin position="248"/>
        <end position="270"/>
    </location>
</feature>
<accession>A0A2I7N763</accession>
<keyword evidence="1" id="KW-0812">Transmembrane</keyword>
<name>A0A2I7N763_9NEIS</name>
<feature type="transmembrane region" description="Helical" evidence="1">
    <location>
        <begin position="381"/>
        <end position="399"/>
    </location>
</feature>
<sequence>MKLIKLSFLLGRSRINSIHKKYIFIITAILCLEYLDLIIYIKNARVLTDLYLSKSVSRGLGIFILFMILWLANFLAKSIAGKLLEYLQKKYDNATLVIVSSIVIICSFSLQALILFSYCNKLVTSLLIYFFFARLIYQLALAIIIHDTYEFLLNTKELSDDFISLILNSLELSVLISIVGYKTLLLFQLSITNSIITFILFINLLWLIIAIYFAFNYQELNQINVQQVKSTAAKSFSLMLKHNLKDTLTAFSIVGVRSSLCIISVIYMPIYLIGSLHFLPRIANDIILTSSFLALSLCFIVDKYVHNYNHISIVRNGLVGLIIGSLISYSLLFFKVIPFLGIAILIIFQSLFALCCPLILNKLFEINIRQVAIVSCYRNSFLIFASFTFLLLSLFTEIFTHYIAAPAIFLISVTAICYFCLIIFNKQSE</sequence>
<evidence type="ECO:0008006" key="4">
    <source>
        <dbReference type="Google" id="ProtNLM"/>
    </source>
</evidence>
<protein>
    <recommendedName>
        <fullName evidence="4">MFS transporter</fullName>
    </recommendedName>
</protein>
<feature type="transmembrane region" description="Helical" evidence="1">
    <location>
        <begin position="21"/>
        <end position="41"/>
    </location>
</feature>